<name>A0ABU6RIF2_9FABA</name>
<comment type="similarity">
    <text evidence="1 3">Belongs to the UDP-glycosyltransferase family.</text>
</comment>
<organism evidence="5 6">
    <name type="scientific">Stylosanthes scabra</name>
    <dbReference type="NCBI Taxonomy" id="79078"/>
    <lineage>
        <taxon>Eukaryota</taxon>
        <taxon>Viridiplantae</taxon>
        <taxon>Streptophyta</taxon>
        <taxon>Embryophyta</taxon>
        <taxon>Tracheophyta</taxon>
        <taxon>Spermatophyta</taxon>
        <taxon>Magnoliopsida</taxon>
        <taxon>eudicotyledons</taxon>
        <taxon>Gunneridae</taxon>
        <taxon>Pentapetalae</taxon>
        <taxon>rosids</taxon>
        <taxon>fabids</taxon>
        <taxon>Fabales</taxon>
        <taxon>Fabaceae</taxon>
        <taxon>Papilionoideae</taxon>
        <taxon>50 kb inversion clade</taxon>
        <taxon>dalbergioids sensu lato</taxon>
        <taxon>Dalbergieae</taxon>
        <taxon>Pterocarpus clade</taxon>
        <taxon>Stylosanthes</taxon>
    </lineage>
</organism>
<dbReference type="Proteomes" id="UP001341840">
    <property type="component" value="Unassembled WGS sequence"/>
</dbReference>
<dbReference type="InterPro" id="IPR035595">
    <property type="entry name" value="UDP_glycos_trans_CS"/>
</dbReference>
<dbReference type="PANTHER" id="PTHR11926">
    <property type="entry name" value="GLUCOSYL/GLUCURONOSYL TRANSFERASES"/>
    <property type="match status" value="1"/>
</dbReference>
<comment type="caution">
    <text evidence="5">The sequence shown here is derived from an EMBL/GenBank/DDBJ whole genome shotgun (WGS) entry which is preliminary data.</text>
</comment>
<dbReference type="PROSITE" id="PS00375">
    <property type="entry name" value="UDPGT"/>
    <property type="match status" value="1"/>
</dbReference>
<evidence type="ECO:0000256" key="4">
    <source>
        <dbReference type="RuleBase" id="RU362057"/>
    </source>
</evidence>
<dbReference type="CDD" id="cd03784">
    <property type="entry name" value="GT1_Gtf-like"/>
    <property type="match status" value="1"/>
</dbReference>
<evidence type="ECO:0000313" key="6">
    <source>
        <dbReference type="Proteomes" id="UP001341840"/>
    </source>
</evidence>
<sequence length="468" mass="52695">MAKEKRMNVLMVSLPLQGHINPMLKLAKRLISKGVHVTIATTEDARHRLFRKHDSDASSEIHLEFFPDGLSFDFERNDTNSLINSIESKGRRNLSTLITNLTKAQDYSCVITNPFFPWAIDIAAEHGIPCALLWIQASAVFSIYYRYFKNIHVFPNLEDPNEKVNFIPGLPTLHVRDLPSFMLPSNPEHFTRLLKHLYQSLDKVQWVFGTSFFEAEEEIVKSMVSLTRFYPIGPLVSPFLLGETETNGVSVDMWEAEDSCIEWLSNKPTSSVIYVSFGSVIVLSNKKIKNIATALKNSNKPFLWVLNPGAERSNDKEDGADELAFEILKETKGKGLVVKWCKQERVLMHPSVGCFVSHCGWNSTLEALVTGVPMIACPEWTDQPTNSILISDVFKNGVQAKSGEDGVISAQELERCIWEVIEGPNAEEVKNRAMEMKDLARKALQKGGSSDKHISQFINDMIIQNSHP</sequence>
<protein>
    <recommendedName>
        <fullName evidence="4">Glycosyltransferase</fullName>
        <ecNumber evidence="4">2.4.1.-</ecNumber>
    </recommendedName>
</protein>
<keyword evidence="3" id="KW-0328">Glycosyltransferase</keyword>
<keyword evidence="6" id="KW-1185">Reference proteome</keyword>
<accession>A0ABU6RIF2</accession>
<keyword evidence="2 3" id="KW-0808">Transferase</keyword>
<dbReference type="EC" id="2.4.1.-" evidence="4"/>
<dbReference type="Pfam" id="PF00201">
    <property type="entry name" value="UDPGT"/>
    <property type="match status" value="1"/>
</dbReference>
<reference evidence="5 6" key="1">
    <citation type="journal article" date="2023" name="Plants (Basel)">
        <title>Bridging the Gap: Combining Genomics and Transcriptomics Approaches to Understand Stylosanthes scabra, an Orphan Legume from the Brazilian Caatinga.</title>
        <authorList>
            <person name="Ferreira-Neto J.R.C."/>
            <person name="da Silva M.D."/>
            <person name="Binneck E."/>
            <person name="de Melo N.F."/>
            <person name="da Silva R.H."/>
            <person name="de Melo A.L.T.M."/>
            <person name="Pandolfi V."/>
            <person name="Bustamante F.O."/>
            <person name="Brasileiro-Vidal A.C."/>
            <person name="Benko-Iseppon A.M."/>
        </authorList>
    </citation>
    <scope>NUCLEOTIDE SEQUENCE [LARGE SCALE GENOMIC DNA]</scope>
    <source>
        <tissue evidence="5">Leaves</tissue>
    </source>
</reference>
<dbReference type="EMBL" id="JASCZI010030607">
    <property type="protein sequence ID" value="MED6123862.1"/>
    <property type="molecule type" value="Genomic_DNA"/>
</dbReference>
<proteinExistence type="inferred from homology"/>
<dbReference type="Gene3D" id="3.40.50.2000">
    <property type="entry name" value="Glycogen Phosphorylase B"/>
    <property type="match status" value="2"/>
</dbReference>
<dbReference type="SUPFAM" id="SSF53756">
    <property type="entry name" value="UDP-Glycosyltransferase/glycogen phosphorylase"/>
    <property type="match status" value="1"/>
</dbReference>
<evidence type="ECO:0000256" key="1">
    <source>
        <dbReference type="ARBA" id="ARBA00009995"/>
    </source>
</evidence>
<dbReference type="PANTHER" id="PTHR11926:SF1264">
    <property type="entry name" value="GLYCOSYLTRANSFERASE-RELATED"/>
    <property type="match status" value="1"/>
</dbReference>
<evidence type="ECO:0000256" key="3">
    <source>
        <dbReference type="RuleBase" id="RU003718"/>
    </source>
</evidence>
<gene>
    <name evidence="5" type="ORF">PIB30_053566</name>
</gene>
<evidence type="ECO:0000313" key="5">
    <source>
        <dbReference type="EMBL" id="MED6123862.1"/>
    </source>
</evidence>
<dbReference type="InterPro" id="IPR002213">
    <property type="entry name" value="UDP_glucos_trans"/>
</dbReference>
<evidence type="ECO:0000256" key="2">
    <source>
        <dbReference type="ARBA" id="ARBA00022679"/>
    </source>
</evidence>